<dbReference type="Pfam" id="PF08634">
    <property type="entry name" value="Pet127"/>
    <property type="match status" value="1"/>
</dbReference>
<dbReference type="PANTHER" id="PTHR31014:SF0">
    <property type="entry name" value="MITOCHONDRIAL TRANSLATION SYSTEM COMPONENT PET127-RELATED"/>
    <property type="match status" value="1"/>
</dbReference>
<evidence type="ECO:0000313" key="3">
    <source>
        <dbReference type="EMBL" id="PSN70939.1"/>
    </source>
</evidence>
<feature type="region of interest" description="Disordered" evidence="2">
    <location>
        <begin position="595"/>
        <end position="640"/>
    </location>
</feature>
<dbReference type="InterPro" id="IPR013943">
    <property type="entry name" value="Pet127"/>
</dbReference>
<evidence type="ECO:0000256" key="1">
    <source>
        <dbReference type="SAM" id="Coils"/>
    </source>
</evidence>
<keyword evidence="4" id="KW-1185">Reference proteome</keyword>
<dbReference type="GO" id="GO:0000964">
    <property type="term" value="P:mitochondrial RNA 5'-end processing"/>
    <property type="evidence" value="ECO:0007669"/>
    <property type="project" value="TreeGrafter"/>
</dbReference>
<dbReference type="OrthoDB" id="10249045at2759"/>
<evidence type="ECO:0000256" key="2">
    <source>
        <dbReference type="SAM" id="MobiDB-lite"/>
    </source>
</evidence>
<feature type="region of interest" description="Disordered" evidence="2">
    <location>
        <begin position="26"/>
        <end position="171"/>
    </location>
</feature>
<proteinExistence type="predicted"/>
<feature type="compositionally biased region" description="Basic and acidic residues" evidence="2">
    <location>
        <begin position="123"/>
        <end position="133"/>
    </location>
</feature>
<feature type="compositionally biased region" description="Basic residues" evidence="2">
    <location>
        <begin position="72"/>
        <end position="86"/>
    </location>
</feature>
<name>A0A2T2NZZ5_CORCC</name>
<dbReference type="EMBL" id="KZ678131">
    <property type="protein sequence ID" value="PSN70939.1"/>
    <property type="molecule type" value="Genomic_DNA"/>
</dbReference>
<dbReference type="PANTHER" id="PTHR31014">
    <property type="entry name" value="MITOCHONDRIAL TRANSLATION SYSTEM COMPONENT PET127-RELATED"/>
    <property type="match status" value="1"/>
</dbReference>
<dbReference type="AlphaFoldDB" id="A0A2T2NZZ5"/>
<gene>
    <name evidence="3" type="ORF">BS50DRAFT_618100</name>
</gene>
<keyword evidence="1" id="KW-0175">Coiled coil</keyword>
<protein>
    <submittedName>
        <fullName evidence="3">Pet127-domain-containing protein</fullName>
    </submittedName>
</protein>
<reference evidence="3 4" key="1">
    <citation type="journal article" date="2018" name="Front. Microbiol.">
        <title>Genome-Wide Analysis of Corynespora cassiicola Leaf Fall Disease Putative Effectors.</title>
        <authorList>
            <person name="Lopez D."/>
            <person name="Ribeiro S."/>
            <person name="Label P."/>
            <person name="Fumanal B."/>
            <person name="Venisse J.S."/>
            <person name="Kohler A."/>
            <person name="de Oliveira R.R."/>
            <person name="Labutti K."/>
            <person name="Lipzen A."/>
            <person name="Lail K."/>
            <person name="Bauer D."/>
            <person name="Ohm R.A."/>
            <person name="Barry K.W."/>
            <person name="Spatafora J."/>
            <person name="Grigoriev I.V."/>
            <person name="Martin F.M."/>
            <person name="Pujade-Renaud V."/>
        </authorList>
    </citation>
    <scope>NUCLEOTIDE SEQUENCE [LARGE SCALE GENOMIC DNA]</scope>
    <source>
        <strain evidence="3 4">Philippines</strain>
    </source>
</reference>
<evidence type="ECO:0000313" key="4">
    <source>
        <dbReference type="Proteomes" id="UP000240883"/>
    </source>
</evidence>
<feature type="compositionally biased region" description="Basic and acidic residues" evidence="2">
    <location>
        <begin position="44"/>
        <end position="71"/>
    </location>
</feature>
<sequence length="751" mass="85895">MLRRQLLRTARLQRPSVCLFCAVRSPLHPSAPPLRSTWSATAPRWDEHKPVDVETAKESHDTATTEQEAKPAAKKRKKKAKAKNAKTKTETESGTNEAIKTKKSRKAPGPPRIRRTQSSPRTTKAESAPEDRTLSTTTKGRARPKSSDDKPLSLKDAMLNTRPQKKKKEAQIPFEELSPSDLEFTPIHVDIPPVPMLGYGLDRVLFNPGVYRLQDPRSRVFNFDPYLEKIMPVKDFNFDALGEYKTSSKDETLLALTKKLATKFTGSTSSMSGVLSHFHFVLSKFRDINTDMLSRGFPEPSKSFSKITLSPSAVFLRWKDGTYAIDADKEYDEPNIMSWLGHSLEKLLTSSRDEFELYRRSNDGEAPGEDKSARCYHYSKLGNFLMRSQLDAHDPRLPGSGVFDLKTRAVVSIRMDHKEFEVGAGYQLRYAQGEWESFEREFYDMTRATMLKYSLQVRMGRMDGIFVAYHNIERIFGFQYLSLSDMDNVLHGQTDTCLGDQEFRSSIYLLDELLQRATAKFPETSMRLHFESSKGEVPFMYIFAEPITEEQADAIQDAKKHMYREFERKIVGVTRDDPETQEEWQKIQERVDEEVNADKKGVEVNETDELDNTDKRTEDDASDSTEKSSEAETGGPLMGWTLTIRNKVNGSYVERPQQLTQDDEWKVEYHIKELAPEVASAKYAKTKTKREKLLGQNEEVLARRLMQYRRRIREISEQGREWRNEQDKIAGEMGTQTYVPLGPGSVQAASA</sequence>
<dbReference type="STRING" id="1448308.A0A2T2NZZ5"/>
<feature type="coiled-coil region" evidence="1">
    <location>
        <begin position="698"/>
        <end position="725"/>
    </location>
</feature>
<accession>A0A2T2NZZ5</accession>
<feature type="compositionally biased region" description="Basic and acidic residues" evidence="2">
    <location>
        <begin position="612"/>
        <end position="630"/>
    </location>
</feature>
<organism evidence="3 4">
    <name type="scientific">Corynespora cassiicola Philippines</name>
    <dbReference type="NCBI Taxonomy" id="1448308"/>
    <lineage>
        <taxon>Eukaryota</taxon>
        <taxon>Fungi</taxon>
        <taxon>Dikarya</taxon>
        <taxon>Ascomycota</taxon>
        <taxon>Pezizomycotina</taxon>
        <taxon>Dothideomycetes</taxon>
        <taxon>Pleosporomycetidae</taxon>
        <taxon>Pleosporales</taxon>
        <taxon>Corynesporascaceae</taxon>
        <taxon>Corynespora</taxon>
    </lineage>
</organism>
<dbReference type="GO" id="GO:0005740">
    <property type="term" value="C:mitochondrial envelope"/>
    <property type="evidence" value="ECO:0007669"/>
    <property type="project" value="TreeGrafter"/>
</dbReference>
<dbReference type="Proteomes" id="UP000240883">
    <property type="component" value="Unassembled WGS sequence"/>
</dbReference>